<gene>
    <name evidence="5" type="ORF">BL253_22815</name>
</gene>
<proteinExistence type="inferred from homology"/>
<evidence type="ECO:0000256" key="1">
    <source>
        <dbReference type="ARBA" id="ARBA00010062"/>
    </source>
</evidence>
<feature type="domain" description="Leucine-binding protein" evidence="4">
    <location>
        <begin position="20"/>
        <end position="343"/>
    </location>
</feature>
<dbReference type="AlphaFoldDB" id="A0A1V2I6S1"/>
<evidence type="ECO:0000313" key="6">
    <source>
        <dbReference type="Proteomes" id="UP000188929"/>
    </source>
</evidence>
<comment type="similarity">
    <text evidence="1">Belongs to the leucine-binding protein family.</text>
</comment>
<evidence type="ECO:0000256" key="3">
    <source>
        <dbReference type="SAM" id="MobiDB-lite"/>
    </source>
</evidence>
<keyword evidence="6" id="KW-1185">Reference proteome</keyword>
<comment type="caution">
    <text evidence="5">The sequence shown here is derived from an EMBL/GenBank/DDBJ whole genome shotgun (WGS) entry which is preliminary data.</text>
</comment>
<dbReference type="PANTHER" id="PTHR30483:SF6">
    <property type="entry name" value="PERIPLASMIC BINDING PROTEIN OF ABC TRANSPORTER FOR NATURAL AMINO ACIDS"/>
    <property type="match status" value="1"/>
</dbReference>
<evidence type="ECO:0000259" key="4">
    <source>
        <dbReference type="Pfam" id="PF13458"/>
    </source>
</evidence>
<dbReference type="RefSeq" id="WP_076819230.1">
    <property type="nucleotide sequence ID" value="NZ_MOMC01000047.1"/>
</dbReference>
<dbReference type="EMBL" id="MOMC01000047">
    <property type="protein sequence ID" value="ONH27133.1"/>
    <property type="molecule type" value="Genomic_DNA"/>
</dbReference>
<evidence type="ECO:0000256" key="2">
    <source>
        <dbReference type="ARBA" id="ARBA00022729"/>
    </source>
</evidence>
<dbReference type="InterPro" id="IPR051010">
    <property type="entry name" value="BCAA_transport"/>
</dbReference>
<reference evidence="6" key="1">
    <citation type="submission" date="2016-10" db="EMBL/GenBank/DDBJ databases">
        <title>Frankia sp. NRRL B-16386 Genome sequencing.</title>
        <authorList>
            <person name="Ghodhbane-Gtari F."/>
            <person name="Swanson E."/>
            <person name="Gueddou A."/>
            <person name="Hezbri K."/>
            <person name="Ktari K."/>
            <person name="Nouioui I."/>
            <person name="Morris K."/>
            <person name="Simpson S."/>
            <person name="Abebe-Akele F."/>
            <person name="Thomas K."/>
            <person name="Gtari M."/>
            <person name="Tisa L.S."/>
        </authorList>
    </citation>
    <scope>NUCLEOTIDE SEQUENCE [LARGE SCALE GENOMIC DNA]</scope>
    <source>
        <strain evidence="6">NRRL B-16386</strain>
    </source>
</reference>
<feature type="region of interest" description="Disordered" evidence="3">
    <location>
        <begin position="101"/>
        <end position="126"/>
    </location>
</feature>
<dbReference type="OrthoDB" id="7337537at2"/>
<dbReference type="PANTHER" id="PTHR30483">
    <property type="entry name" value="LEUCINE-SPECIFIC-BINDING PROTEIN"/>
    <property type="match status" value="1"/>
</dbReference>
<name>A0A1V2I6S1_9ACTN</name>
<dbReference type="InterPro" id="IPR028081">
    <property type="entry name" value="Leu-bd"/>
</dbReference>
<dbReference type="Pfam" id="PF13458">
    <property type="entry name" value="Peripla_BP_6"/>
    <property type="match status" value="1"/>
</dbReference>
<organism evidence="5 6">
    <name type="scientific">Pseudofrankia asymbiotica</name>
    <dbReference type="NCBI Taxonomy" id="1834516"/>
    <lineage>
        <taxon>Bacteria</taxon>
        <taxon>Bacillati</taxon>
        <taxon>Actinomycetota</taxon>
        <taxon>Actinomycetes</taxon>
        <taxon>Frankiales</taxon>
        <taxon>Frankiaceae</taxon>
        <taxon>Pseudofrankia</taxon>
    </lineage>
</organism>
<keyword evidence="2" id="KW-0732">Signal</keyword>
<dbReference type="InterPro" id="IPR028082">
    <property type="entry name" value="Peripla_BP_I"/>
</dbReference>
<sequence length="355" mass="37078">MKLVALIGDKTNSRDPNAINDFNDGARMAVEDINTVGGIGGHPVEFAAVDTSPTGQDVDNSFNLALERKPTALLGPVSSTTALALLARINQAGVPILQNSTDGRLATDGPSGSPWMFGTRPRNDTSARRATEFATSVLGAKKLGLLRVDTAFGQQGSTGVKAGLAATPLVSDKSFAYNATDLTGEVSSMAQAGAQAVIDWGTPNTLALTVKTFAQQGLRDVPHIGPGSVGFSSFATGVGDPALLDNVYGAVDCNPQDDPSRPQVGAWFDRFKAKYGYAPSYGSAELYDSVLLLREVIEKAGSADPAAIRDGLKSLSGFAGICDASYANKDGFLTSQVVMGRYQNGVFKTQKVYAD</sequence>
<dbReference type="Proteomes" id="UP000188929">
    <property type="component" value="Unassembled WGS sequence"/>
</dbReference>
<evidence type="ECO:0000313" key="5">
    <source>
        <dbReference type="EMBL" id="ONH27133.1"/>
    </source>
</evidence>
<dbReference type="STRING" id="1834516.BL253_22815"/>
<dbReference type="Gene3D" id="3.40.50.2300">
    <property type="match status" value="2"/>
</dbReference>
<accession>A0A1V2I6S1</accession>
<protein>
    <recommendedName>
        <fullName evidence="4">Leucine-binding protein domain-containing protein</fullName>
    </recommendedName>
</protein>
<dbReference type="SUPFAM" id="SSF53822">
    <property type="entry name" value="Periplasmic binding protein-like I"/>
    <property type="match status" value="1"/>
</dbReference>